<accession>A0A1M5VHB7</accession>
<name>A0A1M5VHB7_9FLAO</name>
<gene>
    <name evidence="2" type="ORF">SAMN05444281_1792</name>
</gene>
<reference evidence="3" key="1">
    <citation type="submission" date="2016-11" db="EMBL/GenBank/DDBJ databases">
        <authorList>
            <person name="Varghese N."/>
            <person name="Submissions S."/>
        </authorList>
    </citation>
    <scope>NUCLEOTIDE SEQUENCE [LARGE SCALE GENOMIC DNA]</scope>
    <source>
        <strain evidence="3">DSM 100572</strain>
    </source>
</reference>
<proteinExistence type="predicted"/>
<feature type="chain" id="PRO_5012838789" description="Peptidase family M48" evidence="1">
    <location>
        <begin position="22"/>
        <end position="213"/>
    </location>
</feature>
<evidence type="ECO:0008006" key="4">
    <source>
        <dbReference type="Google" id="ProtNLM"/>
    </source>
</evidence>
<organism evidence="2 3">
    <name type="scientific">Wenyingzhuangia marina</name>
    <dbReference type="NCBI Taxonomy" id="1195760"/>
    <lineage>
        <taxon>Bacteria</taxon>
        <taxon>Pseudomonadati</taxon>
        <taxon>Bacteroidota</taxon>
        <taxon>Flavobacteriia</taxon>
        <taxon>Flavobacteriales</taxon>
        <taxon>Flavobacteriaceae</taxon>
        <taxon>Wenyingzhuangia</taxon>
    </lineage>
</organism>
<dbReference type="PROSITE" id="PS51257">
    <property type="entry name" value="PROKAR_LIPOPROTEIN"/>
    <property type="match status" value="1"/>
</dbReference>
<dbReference type="OrthoDB" id="1428002at2"/>
<evidence type="ECO:0000256" key="1">
    <source>
        <dbReference type="SAM" id="SignalP"/>
    </source>
</evidence>
<dbReference type="Proteomes" id="UP000184109">
    <property type="component" value="Unassembled WGS sequence"/>
</dbReference>
<dbReference type="AlphaFoldDB" id="A0A1M5VHB7"/>
<dbReference type="EMBL" id="FQXQ01000003">
    <property type="protein sequence ID" value="SHH74484.1"/>
    <property type="molecule type" value="Genomic_DNA"/>
</dbReference>
<protein>
    <recommendedName>
        <fullName evidence="4">Peptidase family M48</fullName>
    </recommendedName>
</protein>
<dbReference type="RefSeq" id="WP_073120653.1">
    <property type="nucleotide sequence ID" value="NZ_BMEN01000003.1"/>
</dbReference>
<keyword evidence="1" id="KW-0732">Signal</keyword>
<evidence type="ECO:0000313" key="3">
    <source>
        <dbReference type="Proteomes" id="UP000184109"/>
    </source>
</evidence>
<evidence type="ECO:0000313" key="2">
    <source>
        <dbReference type="EMBL" id="SHH74484.1"/>
    </source>
</evidence>
<feature type="signal peptide" evidence="1">
    <location>
        <begin position="1"/>
        <end position="21"/>
    </location>
</feature>
<dbReference type="STRING" id="1195760.SAMN05444281_1792"/>
<sequence>MKKYVLLVFTGLMFACHSSNSTDENNEQKEDVVLTKEEKIIKLYHESVLPIFKNYQEAGIPSEFTIDKKDLGIDGGAAEGYLVVSQGLVNLSKENIQLFALSHEVGHIVTIKQAILFGLIGDISSGNMTNDYKKAEYFADLIAIHLIKTKLPESFILLAEDFPYLQNLLGTADSMHPSGKDRIASMNTYIQNSKENGDEEAFKNRFIAIWKMD</sequence>
<keyword evidence="3" id="KW-1185">Reference proteome</keyword>